<evidence type="ECO:0000256" key="2">
    <source>
        <dbReference type="ARBA" id="ARBA00022475"/>
    </source>
</evidence>
<feature type="domain" description="Prepilin type IV endopeptidase peptidase" evidence="7">
    <location>
        <begin position="12"/>
        <end position="114"/>
    </location>
</feature>
<dbReference type="OrthoDB" id="5329005at2"/>
<reference evidence="8 9" key="1">
    <citation type="submission" date="2019-12" db="EMBL/GenBank/DDBJ databases">
        <title>Genomic-based taxomic classification of the family Erythrobacteraceae.</title>
        <authorList>
            <person name="Xu L."/>
        </authorList>
    </citation>
    <scope>NUCLEOTIDE SEQUENCE [LARGE SCALE GENOMIC DNA]</scope>
    <source>
        <strain evidence="8 9">SW-109</strain>
    </source>
</reference>
<dbReference type="Gene3D" id="1.20.120.1220">
    <property type="match status" value="1"/>
</dbReference>
<dbReference type="EMBL" id="WTYP01000002">
    <property type="protein sequence ID" value="MXP48317.1"/>
    <property type="molecule type" value="Genomic_DNA"/>
</dbReference>
<organism evidence="8 9">
    <name type="scientific">Pontixanthobacter luteolus</name>
    <dbReference type="NCBI Taxonomy" id="295089"/>
    <lineage>
        <taxon>Bacteria</taxon>
        <taxon>Pseudomonadati</taxon>
        <taxon>Pseudomonadota</taxon>
        <taxon>Alphaproteobacteria</taxon>
        <taxon>Sphingomonadales</taxon>
        <taxon>Erythrobacteraceae</taxon>
        <taxon>Pontixanthobacter</taxon>
    </lineage>
</organism>
<feature type="transmembrane region" description="Helical" evidence="6">
    <location>
        <begin position="30"/>
        <end position="48"/>
    </location>
</feature>
<evidence type="ECO:0000256" key="4">
    <source>
        <dbReference type="ARBA" id="ARBA00022989"/>
    </source>
</evidence>
<comment type="caution">
    <text evidence="8">The sequence shown here is derived from an EMBL/GenBank/DDBJ whole genome shotgun (WGS) entry which is preliminary data.</text>
</comment>
<keyword evidence="3 6" id="KW-0812">Transmembrane</keyword>
<protein>
    <submittedName>
        <fullName evidence="8">Peptidase A24</fullName>
    </submittedName>
</protein>
<feature type="transmembrane region" description="Helical" evidence="6">
    <location>
        <begin position="54"/>
        <end position="77"/>
    </location>
</feature>
<dbReference type="RefSeq" id="WP_160731511.1">
    <property type="nucleotide sequence ID" value="NZ_WTYP01000002.1"/>
</dbReference>
<evidence type="ECO:0000256" key="3">
    <source>
        <dbReference type="ARBA" id="ARBA00022692"/>
    </source>
</evidence>
<dbReference type="GO" id="GO:0005886">
    <property type="term" value="C:plasma membrane"/>
    <property type="evidence" value="ECO:0007669"/>
    <property type="project" value="UniProtKB-SubCell"/>
</dbReference>
<dbReference type="GO" id="GO:0004190">
    <property type="term" value="F:aspartic-type endopeptidase activity"/>
    <property type="evidence" value="ECO:0007669"/>
    <property type="project" value="InterPro"/>
</dbReference>
<gene>
    <name evidence="8" type="ORF">GRI43_13050</name>
</gene>
<evidence type="ECO:0000313" key="9">
    <source>
        <dbReference type="Proteomes" id="UP000471435"/>
    </source>
</evidence>
<dbReference type="PANTHER" id="PTHR36506">
    <property type="entry name" value="PREFLAGELLIN PEPTIDASE"/>
    <property type="match status" value="1"/>
</dbReference>
<dbReference type="AlphaFoldDB" id="A0A6I4V2C1"/>
<evidence type="ECO:0000259" key="7">
    <source>
        <dbReference type="Pfam" id="PF01478"/>
    </source>
</evidence>
<dbReference type="InterPro" id="IPR000045">
    <property type="entry name" value="Prepilin_IV_endopep_pep"/>
</dbReference>
<keyword evidence="4 6" id="KW-1133">Transmembrane helix</keyword>
<evidence type="ECO:0000256" key="5">
    <source>
        <dbReference type="ARBA" id="ARBA00023136"/>
    </source>
</evidence>
<dbReference type="Proteomes" id="UP000471435">
    <property type="component" value="Unassembled WGS sequence"/>
</dbReference>
<dbReference type="Pfam" id="PF01478">
    <property type="entry name" value="Peptidase_A24"/>
    <property type="match status" value="1"/>
</dbReference>
<feature type="transmembrane region" description="Helical" evidence="6">
    <location>
        <begin position="139"/>
        <end position="156"/>
    </location>
</feature>
<feature type="transmembrane region" description="Helical" evidence="6">
    <location>
        <begin position="98"/>
        <end position="119"/>
    </location>
</feature>
<accession>A0A6I4V2C1</accession>
<keyword evidence="2" id="KW-1003">Cell membrane</keyword>
<evidence type="ECO:0000313" key="8">
    <source>
        <dbReference type="EMBL" id="MXP48317.1"/>
    </source>
</evidence>
<proteinExistence type="predicted"/>
<keyword evidence="5 6" id="KW-0472">Membrane</keyword>
<comment type="subcellular location">
    <subcellularLocation>
        <location evidence="1">Cell membrane</location>
        <topology evidence="1">Multi-pass membrane protein</topology>
    </subcellularLocation>
</comment>
<keyword evidence="9" id="KW-1185">Reference proteome</keyword>
<dbReference type="InterPro" id="IPR052218">
    <property type="entry name" value="Preflagellin_Peptidase"/>
</dbReference>
<evidence type="ECO:0000256" key="1">
    <source>
        <dbReference type="ARBA" id="ARBA00004651"/>
    </source>
</evidence>
<evidence type="ECO:0000256" key="6">
    <source>
        <dbReference type="SAM" id="Phobius"/>
    </source>
</evidence>
<name>A0A6I4V2C1_9SPHN</name>
<dbReference type="PANTHER" id="PTHR36506:SF1">
    <property type="entry name" value="PREFLAGELLIN PEPTIDASE"/>
    <property type="match status" value="1"/>
</dbReference>
<sequence>MPEPTVIAGLSVLASITVIGCYLDIKYRRLPNWLCLAAAAGGLAYVLLSADLNAAMLAAAHGAAALVVGMVIFKFGMFGGGDAKFYGGLACWIPITKGFFLLALASACTLVFVLVWFVASAGKHKTDAGGGGKKAMLPFGVPISIASWITVYLLSAG</sequence>
<feature type="transmembrane region" description="Helical" evidence="6">
    <location>
        <begin position="6"/>
        <end position="23"/>
    </location>
</feature>